<dbReference type="HOGENOM" id="CLU_003827_9_1_1"/>
<feature type="binding site" evidence="6">
    <location>
        <position position="146"/>
    </location>
    <ligand>
        <name>FAD</name>
        <dbReference type="ChEBI" id="CHEBI:57692"/>
    </ligand>
</feature>
<dbReference type="Gene3D" id="3.40.50.80">
    <property type="entry name" value="Nucleotide-binding domain of ferredoxin-NADP reductase (FNR) module"/>
    <property type="match status" value="1"/>
</dbReference>
<comment type="similarity">
    <text evidence="2">Belongs to the flavoprotein pyridine nucleotide cytochrome reductase family.</text>
</comment>
<reference evidence="8 9" key="1">
    <citation type="submission" date="2014-04" db="EMBL/GenBank/DDBJ databases">
        <authorList>
            <consortium name="DOE Joint Genome Institute"/>
            <person name="Kuo A."/>
            <person name="Tarkka M."/>
            <person name="Buscot F."/>
            <person name="Kohler A."/>
            <person name="Nagy L.G."/>
            <person name="Floudas D."/>
            <person name="Copeland A."/>
            <person name="Barry K.W."/>
            <person name="Cichocki N."/>
            <person name="Veneault-Fourrey C."/>
            <person name="LaButti K."/>
            <person name="Lindquist E.A."/>
            <person name="Lipzen A."/>
            <person name="Lundell T."/>
            <person name="Morin E."/>
            <person name="Murat C."/>
            <person name="Sun H."/>
            <person name="Tunlid A."/>
            <person name="Henrissat B."/>
            <person name="Grigoriev I.V."/>
            <person name="Hibbett D.S."/>
            <person name="Martin F."/>
            <person name="Nordberg H.P."/>
            <person name="Cantor M.N."/>
            <person name="Hua S.X."/>
        </authorList>
    </citation>
    <scope>NUCLEOTIDE SEQUENCE [LARGE SCALE GENOMIC DNA]</scope>
    <source>
        <strain evidence="8 9">F 1598</strain>
    </source>
</reference>
<dbReference type="PROSITE" id="PS51384">
    <property type="entry name" value="FAD_FR"/>
    <property type="match status" value="1"/>
</dbReference>
<dbReference type="AlphaFoldDB" id="A0A0C3CLW8"/>
<dbReference type="InterPro" id="IPR017938">
    <property type="entry name" value="Riboflavin_synthase-like_b-brl"/>
</dbReference>
<gene>
    <name evidence="8" type="ORF">PILCRDRAFT_811098</name>
</gene>
<feature type="binding site" evidence="6">
    <location>
        <position position="195"/>
    </location>
    <ligand>
        <name>FAD</name>
        <dbReference type="ChEBI" id="CHEBI:57692"/>
    </ligand>
</feature>
<dbReference type="EMBL" id="KN832972">
    <property type="protein sequence ID" value="KIM90652.1"/>
    <property type="molecule type" value="Genomic_DNA"/>
</dbReference>
<dbReference type="Proteomes" id="UP000054166">
    <property type="component" value="Unassembled WGS sequence"/>
</dbReference>
<feature type="binding site" evidence="6">
    <location>
        <position position="129"/>
    </location>
    <ligand>
        <name>FAD</name>
        <dbReference type="ChEBI" id="CHEBI:57692"/>
    </ligand>
</feature>
<evidence type="ECO:0000256" key="5">
    <source>
        <dbReference type="ARBA" id="ARBA00023002"/>
    </source>
</evidence>
<protein>
    <recommendedName>
        <fullName evidence="7">FAD-binding FR-type domain-containing protein</fullName>
    </recommendedName>
</protein>
<feature type="binding site" evidence="6">
    <location>
        <position position="128"/>
    </location>
    <ligand>
        <name>FAD</name>
        <dbReference type="ChEBI" id="CHEBI:57692"/>
    </ligand>
</feature>
<keyword evidence="9" id="KW-1185">Reference proteome</keyword>
<dbReference type="PANTHER" id="PTHR19370:SF184">
    <property type="entry name" value="NADH-CYTOCHROME B5 REDUCTASE-LIKE"/>
    <property type="match status" value="1"/>
</dbReference>
<feature type="binding site" evidence="6">
    <location>
        <position position="154"/>
    </location>
    <ligand>
        <name>FAD</name>
        <dbReference type="ChEBI" id="CHEBI:57692"/>
    </ligand>
</feature>
<dbReference type="InterPro" id="IPR001834">
    <property type="entry name" value="CBR-like"/>
</dbReference>
<evidence type="ECO:0000256" key="3">
    <source>
        <dbReference type="ARBA" id="ARBA00022630"/>
    </source>
</evidence>
<sequence>MSIIQAQRQLSVYRSCSVRNVSTTSSKPERVYRHPRLKLVAACGAAGLSLAAYFFSLRESRSTSTRIELLPLSQFTPATLTSSENSGPNTKLLTLSIPQHLLPPPSSCDLDPIWSVYIKDDDIQVERPYTPLEGIDEHGRMSFWIKKYETGEVSRWLHSKHVGDTIEIRGQIKTWIWKDNTWDEIVLISGGTGITPFYQLLNNILNRTPSNSNSKTHFTLFHSSRIPSELPPPSMLRTLGHFAEKQPDRFKMHLFVDSKDMSTNISVPSQKLQVGIISKSAIMRSLGLDASNSWWQRLYKRISTSNSAQLDHKILFLVCGPDQMIAAIAGPYGRNRSQGEVGGILGELGYTSSQVRKL</sequence>
<dbReference type="InterPro" id="IPR039261">
    <property type="entry name" value="FNR_nucleotide-bd"/>
</dbReference>
<dbReference type="OrthoDB" id="432685at2759"/>
<keyword evidence="3 6" id="KW-0285">Flavoprotein</keyword>
<evidence type="ECO:0000256" key="4">
    <source>
        <dbReference type="ARBA" id="ARBA00022827"/>
    </source>
</evidence>
<dbReference type="SUPFAM" id="SSF52343">
    <property type="entry name" value="Ferredoxin reductase-like, C-terminal NADP-linked domain"/>
    <property type="match status" value="1"/>
</dbReference>
<dbReference type="GO" id="GO:0016491">
    <property type="term" value="F:oxidoreductase activity"/>
    <property type="evidence" value="ECO:0007669"/>
    <property type="project" value="UniProtKB-KW"/>
</dbReference>
<keyword evidence="5" id="KW-0560">Oxidoreductase</keyword>
<reference evidence="9" key="2">
    <citation type="submission" date="2015-01" db="EMBL/GenBank/DDBJ databases">
        <title>Evolutionary Origins and Diversification of the Mycorrhizal Mutualists.</title>
        <authorList>
            <consortium name="DOE Joint Genome Institute"/>
            <consortium name="Mycorrhizal Genomics Consortium"/>
            <person name="Kohler A."/>
            <person name="Kuo A."/>
            <person name="Nagy L.G."/>
            <person name="Floudas D."/>
            <person name="Copeland A."/>
            <person name="Barry K.W."/>
            <person name="Cichocki N."/>
            <person name="Veneault-Fourrey C."/>
            <person name="LaButti K."/>
            <person name="Lindquist E.A."/>
            <person name="Lipzen A."/>
            <person name="Lundell T."/>
            <person name="Morin E."/>
            <person name="Murat C."/>
            <person name="Riley R."/>
            <person name="Ohm R."/>
            <person name="Sun H."/>
            <person name="Tunlid A."/>
            <person name="Henrissat B."/>
            <person name="Grigoriev I.V."/>
            <person name="Hibbett D.S."/>
            <person name="Martin F."/>
        </authorList>
    </citation>
    <scope>NUCLEOTIDE SEQUENCE [LARGE SCALE GENOMIC DNA]</scope>
    <source>
        <strain evidence="9">F 1598</strain>
    </source>
</reference>
<dbReference type="STRING" id="765440.A0A0C3CLW8"/>
<evidence type="ECO:0000256" key="1">
    <source>
        <dbReference type="ARBA" id="ARBA00001974"/>
    </source>
</evidence>
<dbReference type="InParanoid" id="A0A0C3CLW8"/>
<evidence type="ECO:0000256" key="6">
    <source>
        <dbReference type="PIRSR" id="PIRSR601834-1"/>
    </source>
</evidence>
<comment type="cofactor">
    <cofactor evidence="1 6">
        <name>FAD</name>
        <dbReference type="ChEBI" id="CHEBI:57692"/>
    </cofactor>
</comment>
<dbReference type="PANTHER" id="PTHR19370">
    <property type="entry name" value="NADH-CYTOCHROME B5 REDUCTASE"/>
    <property type="match status" value="1"/>
</dbReference>
<feature type="binding site" evidence="6">
    <location>
        <position position="153"/>
    </location>
    <ligand>
        <name>FAD</name>
        <dbReference type="ChEBI" id="CHEBI:57692"/>
    </ligand>
</feature>
<dbReference type="InterPro" id="IPR017927">
    <property type="entry name" value="FAD-bd_FR_type"/>
</dbReference>
<proteinExistence type="inferred from homology"/>
<name>A0A0C3CLW8_PILCF</name>
<dbReference type="CDD" id="cd06183">
    <property type="entry name" value="cyt_b5_reduct_like"/>
    <property type="match status" value="1"/>
</dbReference>
<dbReference type="Pfam" id="PF00970">
    <property type="entry name" value="FAD_binding_6"/>
    <property type="match status" value="1"/>
</dbReference>
<dbReference type="InterPro" id="IPR008333">
    <property type="entry name" value="Cbr1-like_FAD-bd_dom"/>
</dbReference>
<evidence type="ECO:0000313" key="8">
    <source>
        <dbReference type="EMBL" id="KIM90652.1"/>
    </source>
</evidence>
<evidence type="ECO:0000313" key="9">
    <source>
        <dbReference type="Proteomes" id="UP000054166"/>
    </source>
</evidence>
<evidence type="ECO:0000259" key="7">
    <source>
        <dbReference type="PROSITE" id="PS51384"/>
    </source>
</evidence>
<dbReference type="PRINTS" id="PR00406">
    <property type="entry name" value="CYTB5RDTASE"/>
</dbReference>
<evidence type="ECO:0000256" key="2">
    <source>
        <dbReference type="ARBA" id="ARBA00006105"/>
    </source>
</evidence>
<dbReference type="SUPFAM" id="SSF63380">
    <property type="entry name" value="Riboflavin synthase domain-like"/>
    <property type="match status" value="1"/>
</dbReference>
<accession>A0A0C3CLW8</accession>
<organism evidence="8 9">
    <name type="scientific">Piloderma croceum (strain F 1598)</name>
    <dbReference type="NCBI Taxonomy" id="765440"/>
    <lineage>
        <taxon>Eukaryota</taxon>
        <taxon>Fungi</taxon>
        <taxon>Dikarya</taxon>
        <taxon>Basidiomycota</taxon>
        <taxon>Agaricomycotina</taxon>
        <taxon>Agaricomycetes</taxon>
        <taxon>Agaricomycetidae</taxon>
        <taxon>Atheliales</taxon>
        <taxon>Atheliaceae</taxon>
        <taxon>Piloderma</taxon>
    </lineage>
</organism>
<keyword evidence="4 6" id="KW-0274">FAD</keyword>
<dbReference type="Pfam" id="PF08030">
    <property type="entry name" value="NAD_binding_6"/>
    <property type="match status" value="1"/>
</dbReference>
<feature type="domain" description="FAD-binding FR-type" evidence="7">
    <location>
        <begin position="73"/>
        <end position="178"/>
    </location>
</feature>
<dbReference type="InterPro" id="IPR013121">
    <property type="entry name" value="Fe_red_NAD-bd_6"/>
</dbReference>
<dbReference type="Gene3D" id="2.40.30.10">
    <property type="entry name" value="Translation factors"/>
    <property type="match status" value="1"/>
</dbReference>
<feature type="binding site" evidence="6">
    <location>
        <position position="127"/>
    </location>
    <ligand>
        <name>FAD</name>
        <dbReference type="ChEBI" id="CHEBI:57692"/>
    </ligand>
</feature>